<dbReference type="SMART" id="SM00256">
    <property type="entry name" value="FBOX"/>
    <property type="match status" value="1"/>
</dbReference>
<dbReference type="Pfam" id="PF00646">
    <property type="entry name" value="F-box"/>
    <property type="match status" value="1"/>
</dbReference>
<dbReference type="AlphaFoldDB" id="A0AA38S883"/>
<keyword evidence="3" id="KW-1185">Reference proteome</keyword>
<protein>
    <recommendedName>
        <fullName evidence="1">F-box domain-containing protein</fullName>
    </recommendedName>
</protein>
<gene>
    <name evidence="2" type="ORF">NKR19_g3754</name>
</gene>
<feature type="domain" description="F-box" evidence="1">
    <location>
        <begin position="2"/>
        <end position="48"/>
    </location>
</feature>
<name>A0AA38S883_9PEZI</name>
<sequence length="429" mass="47773">MSPSLEELPLELLDEILEFLDLPSICQLRLTSRTTAARCASSHHFRAFFREKYVVLTEQALRAFADATQAGGLCAAVQEVTISSSAIDEWPRNVPAWEDRRLPSRQDAISLLSRAFEGLVRNGATGRLLSLSLDSAPALPDPRTRAGEVQRAYRFDFKIVHTADVRTFDVVFHALGASRLQVEALNICRGPGHLYLSVSCKELDVVDWHAPGLRRALAAVRSLSMCVRNIPLTAAGGQNNDRPVSRREALQRDVPAWEAEGDWTSLARLLDVLGSLEDLDLQYVCRHTTSRPTPPMRLEWTHERLLQDVARSDSLSNLSRCRLRGVYAREADLLGFVKCLAAVKELSLETIFLTTGTFASIFDYCSDAATSLTKLDFDLLHEMSSQYTLVLFLGPDRRQSMVELVPPELGDVSLERCGDDKTYPSPAPF</sequence>
<organism evidence="2 3">
    <name type="scientific">Coniochaeta hoffmannii</name>
    <dbReference type="NCBI Taxonomy" id="91930"/>
    <lineage>
        <taxon>Eukaryota</taxon>
        <taxon>Fungi</taxon>
        <taxon>Dikarya</taxon>
        <taxon>Ascomycota</taxon>
        <taxon>Pezizomycotina</taxon>
        <taxon>Sordariomycetes</taxon>
        <taxon>Sordariomycetidae</taxon>
        <taxon>Coniochaetales</taxon>
        <taxon>Coniochaetaceae</taxon>
        <taxon>Coniochaeta</taxon>
    </lineage>
</organism>
<comment type="caution">
    <text evidence="2">The sequence shown here is derived from an EMBL/GenBank/DDBJ whole genome shotgun (WGS) entry which is preliminary data.</text>
</comment>
<dbReference type="SUPFAM" id="SSF81383">
    <property type="entry name" value="F-box domain"/>
    <property type="match status" value="1"/>
</dbReference>
<evidence type="ECO:0000313" key="3">
    <source>
        <dbReference type="Proteomes" id="UP001174691"/>
    </source>
</evidence>
<reference evidence="2" key="1">
    <citation type="submission" date="2022-07" db="EMBL/GenBank/DDBJ databases">
        <title>Fungi with potential for degradation of polypropylene.</title>
        <authorList>
            <person name="Gostincar C."/>
        </authorList>
    </citation>
    <scope>NUCLEOTIDE SEQUENCE</scope>
    <source>
        <strain evidence="2">EXF-13287</strain>
    </source>
</reference>
<dbReference type="InterPro" id="IPR001810">
    <property type="entry name" value="F-box_dom"/>
</dbReference>
<dbReference type="InterPro" id="IPR036047">
    <property type="entry name" value="F-box-like_dom_sf"/>
</dbReference>
<evidence type="ECO:0000313" key="2">
    <source>
        <dbReference type="EMBL" id="KAJ9158039.1"/>
    </source>
</evidence>
<dbReference type="EMBL" id="JANBVN010000043">
    <property type="protein sequence ID" value="KAJ9158039.1"/>
    <property type="molecule type" value="Genomic_DNA"/>
</dbReference>
<evidence type="ECO:0000259" key="1">
    <source>
        <dbReference type="PROSITE" id="PS50181"/>
    </source>
</evidence>
<accession>A0AA38S883</accession>
<dbReference type="PROSITE" id="PS50181">
    <property type="entry name" value="FBOX"/>
    <property type="match status" value="1"/>
</dbReference>
<proteinExistence type="predicted"/>
<dbReference type="Proteomes" id="UP001174691">
    <property type="component" value="Unassembled WGS sequence"/>
</dbReference>